<evidence type="ECO:0000313" key="3">
    <source>
        <dbReference type="Proteomes" id="UP000655094"/>
    </source>
</evidence>
<evidence type="ECO:0000259" key="1">
    <source>
        <dbReference type="Pfam" id="PF01820"/>
    </source>
</evidence>
<name>A0A919LNY0_KLEPN</name>
<dbReference type="Pfam" id="PF01820">
    <property type="entry name" value="Dala_Dala_lig_N"/>
    <property type="match status" value="1"/>
</dbReference>
<accession>A0A919LNY0</accession>
<dbReference type="InterPro" id="IPR011127">
    <property type="entry name" value="Dala_Dala_lig_N"/>
</dbReference>
<reference evidence="2" key="1">
    <citation type="submission" date="2020-10" db="EMBL/GenBank/DDBJ databases">
        <title>Genome Sequence of ESBL Producing Zambian Clinical Strains.</title>
        <authorList>
            <person name="Shawa M."/>
            <person name="Furuta Y."/>
            <person name="Simbotwe M."/>
            <person name="Mulenga E."/>
            <person name="Mubanga M."/>
            <person name="Mulenga G."/>
            <person name="Kaile C."/>
            <person name="Zorigt T."/>
            <person name="Hang'ombe B."/>
            <person name="Higashi H."/>
        </authorList>
    </citation>
    <scope>NUCLEOTIDE SEQUENCE</scope>
    <source>
        <strain evidence="2">Zam_UTH_09</strain>
    </source>
</reference>
<dbReference type="InterPro" id="IPR016185">
    <property type="entry name" value="PreATP-grasp_dom_sf"/>
</dbReference>
<organism evidence="2 3">
    <name type="scientific">Klebsiella pneumoniae</name>
    <dbReference type="NCBI Taxonomy" id="573"/>
    <lineage>
        <taxon>Bacteria</taxon>
        <taxon>Pseudomonadati</taxon>
        <taxon>Pseudomonadota</taxon>
        <taxon>Gammaproteobacteria</taxon>
        <taxon>Enterobacterales</taxon>
        <taxon>Enterobacteriaceae</taxon>
        <taxon>Klebsiella/Raoultella group</taxon>
        <taxon>Klebsiella</taxon>
        <taxon>Klebsiella pneumoniae complex</taxon>
    </lineage>
</organism>
<dbReference type="SUPFAM" id="SSF52440">
    <property type="entry name" value="PreATP-grasp domain"/>
    <property type="match status" value="1"/>
</dbReference>
<protein>
    <recommendedName>
        <fullName evidence="1">D-alanine--D-alanine ligase N-terminal domain-containing protein</fullName>
    </recommendedName>
</protein>
<gene>
    <name evidence="2" type="ORF">KPZU09_36120</name>
</gene>
<proteinExistence type="predicted"/>
<dbReference type="AlphaFoldDB" id="A0A919LNY0"/>
<feature type="domain" description="D-alanine--D-alanine ligase N-terminal" evidence="1">
    <location>
        <begin position="16"/>
        <end position="82"/>
    </location>
</feature>
<dbReference type="EMBL" id="BNFF01000001">
    <property type="protein sequence ID" value="GHK53876.1"/>
    <property type="molecule type" value="Genomic_DNA"/>
</dbReference>
<comment type="caution">
    <text evidence="2">The sequence shown here is derived from an EMBL/GenBank/DDBJ whole genome shotgun (WGS) entry which is preliminary data.</text>
</comment>
<evidence type="ECO:0000313" key="2">
    <source>
        <dbReference type="EMBL" id="GHK53876.1"/>
    </source>
</evidence>
<dbReference type="Proteomes" id="UP000655094">
    <property type="component" value="Unassembled WGS sequence"/>
</dbReference>
<sequence>MPFDVIWMEVEMAKMRVGIVFGGKSAEHEVSLQSAKNIVEAIDKSRFDVVLLGIDKQGLWHINDAGNYLLNAQDPARIALRPSTVTLAQIRAAKRSS</sequence>
<dbReference type="Gene3D" id="3.40.50.20">
    <property type="match status" value="1"/>
</dbReference>